<keyword evidence="7" id="KW-1185">Reference proteome</keyword>
<dbReference type="InterPro" id="IPR044898">
    <property type="entry name" value="CDI_dom_sf"/>
</dbReference>
<evidence type="ECO:0000256" key="2">
    <source>
        <dbReference type="ARBA" id="ARBA00023013"/>
    </source>
</evidence>
<feature type="chain" id="PRO_5043724598" evidence="4">
    <location>
        <begin position="18"/>
        <end position="239"/>
    </location>
</feature>
<feature type="compositionally biased region" description="Basic and acidic residues" evidence="3">
    <location>
        <begin position="107"/>
        <end position="120"/>
    </location>
</feature>
<dbReference type="Proteomes" id="UP001140949">
    <property type="component" value="Unassembled WGS sequence"/>
</dbReference>
<keyword evidence="2 6" id="KW-0649">Protein kinase inhibitor</keyword>
<evidence type="ECO:0000313" key="6">
    <source>
        <dbReference type="EMBL" id="KAJ6824646.1"/>
    </source>
</evidence>
<name>A0AAX6G7B8_IRIPA</name>
<evidence type="ECO:0000313" key="7">
    <source>
        <dbReference type="Proteomes" id="UP001140949"/>
    </source>
</evidence>
<dbReference type="PIRSF" id="PIRSF017811">
    <property type="entry name" value="CDK_inhib_pln"/>
    <property type="match status" value="1"/>
</dbReference>
<evidence type="ECO:0000256" key="4">
    <source>
        <dbReference type="SAM" id="SignalP"/>
    </source>
</evidence>
<gene>
    <name evidence="6" type="ORF">M6B38_382220</name>
</gene>
<dbReference type="Gene3D" id="4.10.365.10">
    <property type="entry name" value="p27"/>
    <property type="match status" value="1"/>
</dbReference>
<dbReference type="PANTHER" id="PTHR46776">
    <property type="entry name" value="CYCLIN-DEPENDENT KINASE INHIBITOR 4-RELATED"/>
    <property type="match status" value="1"/>
</dbReference>
<reference evidence="6" key="1">
    <citation type="journal article" date="2023" name="GigaByte">
        <title>Genome assembly of the bearded iris, Iris pallida Lam.</title>
        <authorList>
            <person name="Bruccoleri R.E."/>
            <person name="Oakeley E.J."/>
            <person name="Faust A.M.E."/>
            <person name="Altorfer M."/>
            <person name="Dessus-Babus S."/>
            <person name="Burckhardt D."/>
            <person name="Oertli M."/>
            <person name="Naumann U."/>
            <person name="Petersen F."/>
            <person name="Wong J."/>
        </authorList>
    </citation>
    <scope>NUCLEOTIDE SEQUENCE</scope>
    <source>
        <strain evidence="6">GSM-AAB239-AS_SAM_17_03QT</strain>
    </source>
</reference>
<feature type="domain" description="Cyclin-dependent kinase inhibitor" evidence="5">
    <location>
        <begin position="191"/>
        <end position="237"/>
    </location>
</feature>
<dbReference type="EMBL" id="JANAVB010021960">
    <property type="protein sequence ID" value="KAJ6824646.1"/>
    <property type="molecule type" value="Genomic_DNA"/>
</dbReference>
<organism evidence="6 7">
    <name type="scientific">Iris pallida</name>
    <name type="common">Sweet iris</name>
    <dbReference type="NCBI Taxonomy" id="29817"/>
    <lineage>
        <taxon>Eukaryota</taxon>
        <taxon>Viridiplantae</taxon>
        <taxon>Streptophyta</taxon>
        <taxon>Embryophyta</taxon>
        <taxon>Tracheophyta</taxon>
        <taxon>Spermatophyta</taxon>
        <taxon>Magnoliopsida</taxon>
        <taxon>Liliopsida</taxon>
        <taxon>Asparagales</taxon>
        <taxon>Iridaceae</taxon>
        <taxon>Iridoideae</taxon>
        <taxon>Irideae</taxon>
        <taxon>Iris</taxon>
    </lineage>
</organism>
<dbReference type="Pfam" id="PF02234">
    <property type="entry name" value="CDI"/>
    <property type="match status" value="1"/>
</dbReference>
<feature type="signal peptide" evidence="4">
    <location>
        <begin position="1"/>
        <end position="17"/>
    </location>
</feature>
<accession>A0AAX6G7B8</accession>
<feature type="compositionally biased region" description="Polar residues" evidence="3">
    <location>
        <begin position="186"/>
        <end position="195"/>
    </location>
</feature>
<reference evidence="6" key="2">
    <citation type="submission" date="2023-04" db="EMBL/GenBank/DDBJ databases">
        <authorList>
            <person name="Bruccoleri R.E."/>
            <person name="Oakeley E.J."/>
            <person name="Faust A.-M."/>
            <person name="Dessus-Babus S."/>
            <person name="Altorfer M."/>
            <person name="Burckhardt D."/>
            <person name="Oertli M."/>
            <person name="Naumann U."/>
            <person name="Petersen F."/>
            <person name="Wong J."/>
        </authorList>
    </citation>
    <scope>NUCLEOTIDE SEQUENCE</scope>
    <source>
        <strain evidence="6">GSM-AAB239-AS_SAM_17_03QT</strain>
        <tissue evidence="6">Leaf</tissue>
    </source>
</reference>
<dbReference type="GO" id="GO:0004861">
    <property type="term" value="F:cyclin-dependent protein serine/threonine kinase inhibitor activity"/>
    <property type="evidence" value="ECO:0007669"/>
    <property type="project" value="InterPro"/>
</dbReference>
<dbReference type="GO" id="GO:0005634">
    <property type="term" value="C:nucleus"/>
    <property type="evidence" value="ECO:0007669"/>
    <property type="project" value="InterPro"/>
</dbReference>
<sequence length="239" mass="27070">MLLSFLHSCISLSLSLSRHFISCSVPKAQSSGLYFLHSSSRERREMGKYMKKTKTSDSSLMEASSSSPLVGVRTRAKTLALSRLHQTSSSYLQLRSRRLEKIVPLYKPKEAPKPKNPSRDEQEEEEIEASFGENVLESEEGRCNISSSSRDARETTPCSLIRNPETIGTPGSSTRPNNTTTTRRGQSSIQRNIPTSREMEEFFSGPEKIQQKAFIENYNFDPVKDRPLPGRYEWVKLES</sequence>
<keyword evidence="4" id="KW-0732">Signal</keyword>
<dbReference type="GO" id="GO:0051726">
    <property type="term" value="P:regulation of cell cycle"/>
    <property type="evidence" value="ECO:0007669"/>
    <property type="project" value="InterPro"/>
</dbReference>
<evidence type="ECO:0000256" key="1">
    <source>
        <dbReference type="ARBA" id="ARBA00010274"/>
    </source>
</evidence>
<comment type="caution">
    <text evidence="6">The sequence shown here is derived from an EMBL/GenBank/DDBJ whole genome shotgun (WGS) entry which is preliminary data.</text>
</comment>
<proteinExistence type="inferred from homology"/>
<feature type="region of interest" description="Disordered" evidence="3">
    <location>
        <begin position="107"/>
        <end position="206"/>
    </location>
</feature>
<dbReference type="InterPro" id="IPR003175">
    <property type="entry name" value="CDI_dom"/>
</dbReference>
<dbReference type="InterPro" id="IPR044275">
    <property type="entry name" value="KRP"/>
</dbReference>
<dbReference type="AlphaFoldDB" id="A0AAX6G7B8"/>
<evidence type="ECO:0000259" key="5">
    <source>
        <dbReference type="Pfam" id="PF02234"/>
    </source>
</evidence>
<evidence type="ECO:0000256" key="3">
    <source>
        <dbReference type="SAM" id="MobiDB-lite"/>
    </source>
</evidence>
<protein>
    <submittedName>
        <fullName evidence="6">Cyclin-dependent kinase inhibitor 5-like</fullName>
    </submittedName>
</protein>
<comment type="similarity">
    <text evidence="1">Belongs to the CDI family. ICK/KRP subfamily.</text>
</comment>
<feature type="compositionally biased region" description="Low complexity" evidence="3">
    <location>
        <begin position="169"/>
        <end position="185"/>
    </location>
</feature>